<feature type="compositionally biased region" description="Low complexity" evidence="1">
    <location>
        <begin position="249"/>
        <end position="259"/>
    </location>
</feature>
<proteinExistence type="predicted"/>
<comment type="caution">
    <text evidence="2">The sequence shown here is derived from an EMBL/GenBank/DDBJ whole genome shotgun (WGS) entry which is preliminary data.</text>
</comment>
<dbReference type="Proteomes" id="UP000887226">
    <property type="component" value="Unassembled WGS sequence"/>
</dbReference>
<feature type="region of interest" description="Disordered" evidence="1">
    <location>
        <begin position="45"/>
        <end position="131"/>
    </location>
</feature>
<gene>
    <name evidence="2" type="ORF">BJ878DRAFT_482131</name>
</gene>
<keyword evidence="3" id="KW-1185">Reference proteome</keyword>
<organism evidence="2 3">
    <name type="scientific">Calycina marina</name>
    <dbReference type="NCBI Taxonomy" id="1763456"/>
    <lineage>
        <taxon>Eukaryota</taxon>
        <taxon>Fungi</taxon>
        <taxon>Dikarya</taxon>
        <taxon>Ascomycota</taxon>
        <taxon>Pezizomycotina</taxon>
        <taxon>Leotiomycetes</taxon>
        <taxon>Helotiales</taxon>
        <taxon>Pezizellaceae</taxon>
        <taxon>Calycina</taxon>
    </lineage>
</organism>
<dbReference type="EMBL" id="MU254086">
    <property type="protein sequence ID" value="KAG9242324.1"/>
    <property type="molecule type" value="Genomic_DNA"/>
</dbReference>
<reference evidence="2" key="1">
    <citation type="journal article" date="2021" name="IMA Fungus">
        <title>Genomic characterization of three marine fungi, including Emericellopsis atlantica sp. nov. with signatures of a generalist lifestyle and marine biomass degradation.</title>
        <authorList>
            <person name="Hagestad O.C."/>
            <person name="Hou L."/>
            <person name="Andersen J.H."/>
            <person name="Hansen E.H."/>
            <person name="Altermark B."/>
            <person name="Li C."/>
            <person name="Kuhnert E."/>
            <person name="Cox R.J."/>
            <person name="Crous P.W."/>
            <person name="Spatafora J.W."/>
            <person name="Lail K."/>
            <person name="Amirebrahimi M."/>
            <person name="Lipzen A."/>
            <person name="Pangilinan J."/>
            <person name="Andreopoulos W."/>
            <person name="Hayes R.D."/>
            <person name="Ng V."/>
            <person name="Grigoriev I.V."/>
            <person name="Jackson S.A."/>
            <person name="Sutton T.D.S."/>
            <person name="Dobson A.D.W."/>
            <person name="Rama T."/>
        </authorList>
    </citation>
    <scope>NUCLEOTIDE SEQUENCE</scope>
    <source>
        <strain evidence="2">TRa3180A</strain>
    </source>
</reference>
<name>A0A9P8CCU5_9HELO</name>
<feature type="region of interest" description="Disordered" evidence="1">
    <location>
        <begin position="222"/>
        <end position="259"/>
    </location>
</feature>
<feature type="compositionally biased region" description="Basic and acidic residues" evidence="1">
    <location>
        <begin position="104"/>
        <end position="125"/>
    </location>
</feature>
<sequence>MEKSRIKDGVSYREPRVCMDIDCSFPFGDACKNCVKYYADQELTADDKRLDSEVSMDEDDRPPPEKETRNYIDPSNMILGDMAGQRKEKVENAPKETPVAKVTRQLEDNPLHMAGDNERKTESVPRKTYAPKIYRPLEEKPFLRPGDTAEEDELEWEIGASIEKSKALLKMFGTRDEMLAAEYRTKTGDAPIKVSPARVSIRPEGKPHNLLRVPEMWLKKTKVSRERDEAGKERASRPRTEAASATHRSSSPTKSPAPTTESAYFVRFPICGGPLGKLEDQHYLRCKYSHEEKERFERLNRLLGRARPCVMFLLFPDLIYTQSSKQIEVEHEAKIRDSGHITRVTYTALNSTSSLTMSPALSCTNIVTRKRKRLQVTSVGGVVLVVTT</sequence>
<evidence type="ECO:0000313" key="2">
    <source>
        <dbReference type="EMBL" id="KAG9242324.1"/>
    </source>
</evidence>
<feature type="compositionally biased region" description="Basic and acidic residues" evidence="1">
    <location>
        <begin position="84"/>
        <end position="94"/>
    </location>
</feature>
<evidence type="ECO:0000256" key="1">
    <source>
        <dbReference type="SAM" id="MobiDB-lite"/>
    </source>
</evidence>
<protein>
    <submittedName>
        <fullName evidence="2">Uncharacterized protein</fullName>
    </submittedName>
</protein>
<accession>A0A9P8CCU5</accession>
<dbReference type="AlphaFoldDB" id="A0A9P8CCU5"/>
<feature type="compositionally biased region" description="Basic and acidic residues" evidence="1">
    <location>
        <begin position="223"/>
        <end position="240"/>
    </location>
</feature>
<feature type="compositionally biased region" description="Basic and acidic residues" evidence="1">
    <location>
        <begin position="61"/>
        <end position="70"/>
    </location>
</feature>
<evidence type="ECO:0000313" key="3">
    <source>
        <dbReference type="Proteomes" id="UP000887226"/>
    </source>
</evidence>
<dbReference type="OrthoDB" id="3541652at2759"/>